<dbReference type="PRINTS" id="PR01035">
    <property type="entry name" value="TCRTETA"/>
</dbReference>
<feature type="transmembrane region" description="Helical" evidence="7">
    <location>
        <begin position="224"/>
        <end position="245"/>
    </location>
</feature>
<feature type="transmembrane region" description="Helical" evidence="7">
    <location>
        <begin position="575"/>
        <end position="596"/>
    </location>
</feature>
<keyword evidence="6 7" id="KW-0472">Membrane</keyword>
<gene>
    <name evidence="9" type="ORF">C1SCF055_LOCUS41794</name>
</gene>
<feature type="transmembrane region" description="Helical" evidence="7">
    <location>
        <begin position="135"/>
        <end position="155"/>
    </location>
</feature>
<comment type="subcellular location">
    <subcellularLocation>
        <location evidence="1">Endomembrane system</location>
        <topology evidence="1">Multi-pass membrane protein</topology>
    </subcellularLocation>
</comment>
<name>A0A9P1DUS5_9DINO</name>
<feature type="transmembrane region" description="Helical" evidence="7">
    <location>
        <begin position="608"/>
        <end position="628"/>
    </location>
</feature>
<feature type="transmembrane region" description="Helical" evidence="7">
    <location>
        <begin position="200"/>
        <end position="218"/>
    </location>
</feature>
<dbReference type="PANTHER" id="PTHR23514:SF3">
    <property type="entry name" value="BYPASS OF STOP CODON PROTEIN 6"/>
    <property type="match status" value="1"/>
</dbReference>
<dbReference type="AlphaFoldDB" id="A0A9P1DUS5"/>
<evidence type="ECO:0000256" key="7">
    <source>
        <dbReference type="SAM" id="Phobius"/>
    </source>
</evidence>
<dbReference type="PROSITE" id="PS00216">
    <property type="entry name" value="SUGAR_TRANSPORT_1"/>
    <property type="match status" value="1"/>
</dbReference>
<dbReference type="InterPro" id="IPR051788">
    <property type="entry name" value="MFS_Transporter"/>
</dbReference>
<feature type="transmembrane region" description="Helical" evidence="7">
    <location>
        <begin position="348"/>
        <end position="372"/>
    </location>
</feature>
<feature type="transmembrane region" description="Helical" evidence="7">
    <location>
        <begin position="170"/>
        <end position="191"/>
    </location>
</feature>
<keyword evidence="8" id="KW-0732">Signal</keyword>
<keyword evidence="11" id="KW-1185">Reference proteome</keyword>
<dbReference type="OrthoDB" id="419616at2759"/>
<dbReference type="GO" id="GO:0012505">
    <property type="term" value="C:endomembrane system"/>
    <property type="evidence" value="ECO:0007669"/>
    <property type="project" value="UniProtKB-SubCell"/>
</dbReference>
<feature type="chain" id="PRO_5043271705" evidence="8">
    <location>
        <begin position="22"/>
        <end position="632"/>
    </location>
</feature>
<evidence type="ECO:0000256" key="4">
    <source>
        <dbReference type="ARBA" id="ARBA00022692"/>
    </source>
</evidence>
<feature type="transmembrane region" description="Helical" evidence="7">
    <location>
        <begin position="293"/>
        <end position="315"/>
    </location>
</feature>
<evidence type="ECO:0000256" key="8">
    <source>
        <dbReference type="SAM" id="SignalP"/>
    </source>
</evidence>
<dbReference type="EMBL" id="CAMXCT010006622">
    <property type="protein sequence ID" value="CAI4017122.1"/>
    <property type="molecule type" value="Genomic_DNA"/>
</dbReference>
<dbReference type="EMBL" id="CAMXCT030006622">
    <property type="protein sequence ID" value="CAL4804434.1"/>
    <property type="molecule type" value="Genomic_DNA"/>
</dbReference>
<dbReference type="SUPFAM" id="SSF103473">
    <property type="entry name" value="MFS general substrate transporter"/>
    <property type="match status" value="1"/>
</dbReference>
<dbReference type="Pfam" id="PF07690">
    <property type="entry name" value="MFS_1"/>
    <property type="match status" value="1"/>
</dbReference>
<reference evidence="10 11" key="2">
    <citation type="submission" date="2024-05" db="EMBL/GenBank/DDBJ databases">
        <authorList>
            <person name="Chen Y."/>
            <person name="Shah S."/>
            <person name="Dougan E. K."/>
            <person name="Thang M."/>
            <person name="Chan C."/>
        </authorList>
    </citation>
    <scope>NUCLEOTIDE SEQUENCE [LARGE SCALE GENOMIC DNA]</scope>
</reference>
<evidence type="ECO:0000256" key="3">
    <source>
        <dbReference type="ARBA" id="ARBA00022448"/>
    </source>
</evidence>
<feature type="signal peptide" evidence="8">
    <location>
        <begin position="1"/>
        <end position="21"/>
    </location>
</feature>
<dbReference type="InterPro" id="IPR011701">
    <property type="entry name" value="MFS"/>
</dbReference>
<dbReference type="EMBL" id="CAMXCT020006622">
    <property type="protein sequence ID" value="CAL1170497.1"/>
    <property type="molecule type" value="Genomic_DNA"/>
</dbReference>
<evidence type="ECO:0000256" key="6">
    <source>
        <dbReference type="ARBA" id="ARBA00023136"/>
    </source>
</evidence>
<reference evidence="9" key="1">
    <citation type="submission" date="2022-10" db="EMBL/GenBank/DDBJ databases">
        <authorList>
            <person name="Chen Y."/>
            <person name="Dougan E. K."/>
            <person name="Chan C."/>
            <person name="Rhodes N."/>
            <person name="Thang M."/>
        </authorList>
    </citation>
    <scope>NUCLEOTIDE SEQUENCE</scope>
</reference>
<keyword evidence="3" id="KW-0813">Transport</keyword>
<evidence type="ECO:0000256" key="1">
    <source>
        <dbReference type="ARBA" id="ARBA00004127"/>
    </source>
</evidence>
<evidence type="ECO:0000313" key="11">
    <source>
        <dbReference type="Proteomes" id="UP001152797"/>
    </source>
</evidence>
<dbReference type="Gene3D" id="1.20.1250.20">
    <property type="entry name" value="MFS general substrate transporter like domains"/>
    <property type="match status" value="1"/>
</dbReference>
<feature type="transmembrane region" description="Helical" evidence="7">
    <location>
        <begin position="430"/>
        <end position="449"/>
    </location>
</feature>
<dbReference type="InterPro" id="IPR005829">
    <property type="entry name" value="Sugar_transporter_CS"/>
</dbReference>
<dbReference type="GO" id="GO:0016020">
    <property type="term" value="C:membrane"/>
    <property type="evidence" value="ECO:0007669"/>
    <property type="project" value="InterPro"/>
</dbReference>
<keyword evidence="4 7" id="KW-0812">Transmembrane</keyword>
<evidence type="ECO:0000313" key="9">
    <source>
        <dbReference type="EMBL" id="CAI4017122.1"/>
    </source>
</evidence>
<evidence type="ECO:0000256" key="2">
    <source>
        <dbReference type="ARBA" id="ARBA00008335"/>
    </source>
</evidence>
<comment type="similarity">
    <text evidence="2">Belongs to the major facilitator superfamily.</text>
</comment>
<dbReference type="GO" id="GO:0022857">
    <property type="term" value="F:transmembrane transporter activity"/>
    <property type="evidence" value="ECO:0007669"/>
    <property type="project" value="InterPro"/>
</dbReference>
<evidence type="ECO:0000256" key="5">
    <source>
        <dbReference type="ARBA" id="ARBA00022989"/>
    </source>
</evidence>
<protein>
    <submittedName>
        <fullName evidence="10">Tetracycline resistance protein, class A (TetA(A))</fullName>
    </submittedName>
</protein>
<sequence length="632" mass="70977">MSRQPWLRRLWLLALTGLALAEPLVSCEADAADWEECLPEEDTLLLQVGVRVFPVNSSEILLPGNVSLFTQQTLRRSVLESGVKFGPKTSAALFLLLSCTFGFACLCGNAKPFITAPYSEFPEEEESEEVRQQSLLACYFVVFMDAFGFGVYAPFVPVLAKTFSLQAHDIGMALAAFSLAQALNTPILGYLSDRFGRRPVLLVALAAESLAYLILSVAESFTCLMVGYIFAGAFCATIGVCNAYIAQVSAEEGPPEVSAPLASQLTAECGAVNLVANERSRQSTWAKEYADPWMLLANALGVVGYQIVSMFLVAYQVLWRRRYIMECWQELSTFELWMCEYTKAYTRFFPLVAILISMSLVRSMILIQRMYYELLHHGAILRFKEYQAKNEPLFYVLTICLLHAVSNFLMDTLTPRLGGRNFELLEGTRGWFVYLVIPIATFVCSMYFAHEPSYNLVPLSRYVHGESKKDEEAAQEELKKLVYIDEEHVQAICHHFEVKPCKSAAETAQVYQELIRAAKDFCDSGHVIVGHEELTKKLTSSQITDRFWPARFLFQPALQDEASLLFRRVSRSYDLCCVLVASFCVWLFADCAYADILDVANGQEEDLAALLVEAAHLAFGLFYIAQILRSTR</sequence>
<comment type="caution">
    <text evidence="9">The sequence shown here is derived from an EMBL/GenBank/DDBJ whole genome shotgun (WGS) entry which is preliminary data.</text>
</comment>
<accession>A0A9P1DUS5</accession>
<dbReference type="InterPro" id="IPR036259">
    <property type="entry name" value="MFS_trans_sf"/>
</dbReference>
<dbReference type="PANTHER" id="PTHR23514">
    <property type="entry name" value="BYPASS OF STOP CODON PROTEIN 6"/>
    <property type="match status" value="1"/>
</dbReference>
<feature type="transmembrane region" description="Helical" evidence="7">
    <location>
        <begin position="393"/>
        <end position="410"/>
    </location>
</feature>
<dbReference type="Proteomes" id="UP001152797">
    <property type="component" value="Unassembled WGS sequence"/>
</dbReference>
<dbReference type="InterPro" id="IPR001958">
    <property type="entry name" value="Tet-R_TetA/multi-R_MdtG-like"/>
</dbReference>
<organism evidence="9">
    <name type="scientific">Cladocopium goreaui</name>
    <dbReference type="NCBI Taxonomy" id="2562237"/>
    <lineage>
        <taxon>Eukaryota</taxon>
        <taxon>Sar</taxon>
        <taxon>Alveolata</taxon>
        <taxon>Dinophyceae</taxon>
        <taxon>Suessiales</taxon>
        <taxon>Symbiodiniaceae</taxon>
        <taxon>Cladocopium</taxon>
    </lineage>
</organism>
<evidence type="ECO:0000313" key="10">
    <source>
        <dbReference type="EMBL" id="CAL4804434.1"/>
    </source>
</evidence>
<proteinExistence type="inferred from homology"/>
<keyword evidence="5 7" id="KW-1133">Transmembrane helix</keyword>